<dbReference type="GeneID" id="8676779"/>
<evidence type="ECO:0000313" key="2">
    <source>
        <dbReference type="Proteomes" id="UP000009161"/>
    </source>
</evidence>
<dbReference type="RefSeq" id="YP_003331421.1">
    <property type="nucleotide sequence ID" value="NC_013585.1"/>
</dbReference>
<evidence type="ECO:0000313" key="1">
    <source>
        <dbReference type="EMBL" id="ACZ35801.1"/>
    </source>
</evidence>
<name>D1GFA0_9VIRU</name>
<dbReference type="KEGG" id="vg:8676779"/>
<proteinExistence type="predicted"/>
<keyword evidence="2" id="KW-1185">Reference proteome</keyword>
<organism evidence="1 2">
    <name type="scientific">Betafusellovirus yellowstonense</name>
    <dbReference type="NCBI Taxonomy" id="693629"/>
    <lineage>
        <taxon>Viruses</taxon>
        <taxon>Viruses incertae sedis</taxon>
        <taxon>Fuselloviridae</taxon>
        <taxon>Betafusellovirus</taxon>
    </lineage>
</organism>
<dbReference type="Proteomes" id="UP000009161">
    <property type="component" value="Segment"/>
</dbReference>
<protein>
    <submittedName>
        <fullName evidence="1">Uncharacterized protein</fullName>
    </submittedName>
</protein>
<accession>D1GFA0</accession>
<dbReference type="OrthoDB" id="36854at10239"/>
<sequence>MVAFNWVKENLVLGSIVRLKKLIEDEDIEIAKKEARRYKLKLCDWSRNEWWFHQWHSVFEIVEFDLRRDLIDSAYEMLEQAEFQLSITEPSFSKVSVKQSKA</sequence>
<reference evidence="1 2" key="1">
    <citation type="journal article" date="2009" name="Environ. Microbiol.">
        <title>Four newly isolated fuselloviruses from extreme geothermal environments reveal unusual morphologies and a possible interviral recombination mechanism.</title>
        <authorList>
            <person name="Redder P."/>
            <person name="Peng X."/>
            <person name="Brugger K."/>
            <person name="Shah S.A."/>
            <person name="Roesch F."/>
            <person name="Greve B."/>
            <person name="She Q."/>
            <person name="Schleper C."/>
            <person name="Forterre P."/>
            <person name="Garrett R.A."/>
            <person name="Prangishvili D."/>
        </authorList>
    </citation>
    <scope>NUCLEOTIDE SEQUENCE [LARGE SCALE GENOMIC DNA]</scope>
</reference>
<dbReference type="EMBL" id="FJ870917">
    <property type="protein sequence ID" value="ACZ35801.1"/>
    <property type="molecule type" value="Genomic_DNA"/>
</dbReference>